<evidence type="ECO:0000313" key="4">
    <source>
        <dbReference type="EMBL" id="QDY71497.1"/>
    </source>
</evidence>
<dbReference type="AlphaFoldDB" id="A0A5B8JB39"/>
<keyword evidence="5" id="KW-1185">Reference proteome</keyword>
<organism evidence="4 5">
    <name type="scientific">Qingshengfaniella alkalisoli</name>
    <dbReference type="NCBI Taxonomy" id="2599296"/>
    <lineage>
        <taxon>Bacteria</taxon>
        <taxon>Pseudomonadati</taxon>
        <taxon>Pseudomonadota</taxon>
        <taxon>Alphaproteobacteria</taxon>
        <taxon>Rhodobacterales</taxon>
        <taxon>Paracoccaceae</taxon>
        <taxon>Qingshengfaniella</taxon>
    </lineage>
</organism>
<dbReference type="Gene3D" id="3.40.1650.10">
    <property type="entry name" value="RbsD-like domain"/>
    <property type="match status" value="1"/>
</dbReference>
<dbReference type="PANTHER" id="PTHR31690">
    <property type="entry name" value="FUCOSE MUTAROTASE"/>
    <property type="match status" value="1"/>
</dbReference>
<dbReference type="EMBL" id="CP042265">
    <property type="protein sequence ID" value="QDY71497.1"/>
    <property type="molecule type" value="Genomic_DNA"/>
</dbReference>
<evidence type="ECO:0000256" key="2">
    <source>
        <dbReference type="ARBA" id="ARBA00023235"/>
    </source>
</evidence>
<comment type="catalytic activity">
    <reaction evidence="3">
        <text>alpha-L-fucose = beta-L-fucose</text>
        <dbReference type="Rhea" id="RHEA:25580"/>
        <dbReference type="ChEBI" id="CHEBI:42548"/>
        <dbReference type="ChEBI" id="CHEBI:42589"/>
        <dbReference type="EC" id="5.1.3.29"/>
    </reaction>
</comment>
<dbReference type="GO" id="GO:0036373">
    <property type="term" value="F:L-fucose mutarotase activity"/>
    <property type="evidence" value="ECO:0007669"/>
    <property type="project" value="UniProtKB-EC"/>
</dbReference>
<dbReference type="OrthoDB" id="7947972at2"/>
<proteinExistence type="predicted"/>
<evidence type="ECO:0000313" key="5">
    <source>
        <dbReference type="Proteomes" id="UP000318483"/>
    </source>
</evidence>
<name>A0A5B8JB39_9RHOB</name>
<dbReference type="GO" id="GO:0042806">
    <property type="term" value="F:fucose binding"/>
    <property type="evidence" value="ECO:0007669"/>
    <property type="project" value="TreeGrafter"/>
</dbReference>
<dbReference type="Pfam" id="PF05025">
    <property type="entry name" value="RbsD_FucU"/>
    <property type="match status" value="1"/>
</dbReference>
<dbReference type="InterPro" id="IPR023750">
    <property type="entry name" value="RbsD-like_sf"/>
</dbReference>
<dbReference type="InterPro" id="IPR007721">
    <property type="entry name" value="RbsD_FucU"/>
</dbReference>
<gene>
    <name evidence="4" type="ORF">FPZ52_17625</name>
</gene>
<sequence length="149" mass="16481">MLKNIDPRLNADVLHALHLMGHGETVALVDTNFPADGVSRHTSYGKLLRLDNLTSAEAMETVLSVLPLDSPIQPSVGRMQVMGSPNEMPEVQREVQAVLRESEGEDGSLYDIERFAFYEEAKKAYCVIATGERRFYGCFLLTKGVIAPL</sequence>
<keyword evidence="4" id="KW-0614">Plasmid</keyword>
<dbReference type="RefSeq" id="WP_146366911.1">
    <property type="nucleotide sequence ID" value="NZ_CP042265.1"/>
</dbReference>
<evidence type="ECO:0000256" key="3">
    <source>
        <dbReference type="ARBA" id="ARBA00036324"/>
    </source>
</evidence>
<accession>A0A5B8JB39</accession>
<reference evidence="4 5" key="1">
    <citation type="submission" date="2019-07" db="EMBL/GenBank/DDBJ databases">
        <title>Litoreibacter alkalisoli sp. nov., isolated from saline-alkaline soil.</title>
        <authorList>
            <person name="Wang S."/>
            <person name="Xu L."/>
            <person name="Xing Y.-T."/>
            <person name="Sun J.-Q."/>
        </authorList>
    </citation>
    <scope>NUCLEOTIDE SEQUENCE [LARGE SCALE GENOMIC DNA]</scope>
    <source>
        <strain evidence="4 5">LN3S51</strain>
        <plasmid evidence="4 5">unnamed4</plasmid>
    </source>
</reference>
<geneLocation type="plasmid" evidence="4 5">
    <name>unnamed4</name>
</geneLocation>
<dbReference type="GO" id="GO:0062193">
    <property type="term" value="F:D-ribose pyranase activity"/>
    <property type="evidence" value="ECO:0007669"/>
    <property type="project" value="UniProtKB-EC"/>
</dbReference>
<dbReference type="GO" id="GO:0006004">
    <property type="term" value="P:fucose metabolic process"/>
    <property type="evidence" value="ECO:0007669"/>
    <property type="project" value="TreeGrafter"/>
</dbReference>
<dbReference type="Proteomes" id="UP000318483">
    <property type="component" value="Plasmid unnamed4"/>
</dbReference>
<keyword evidence="2" id="KW-0413">Isomerase</keyword>
<dbReference type="KEGG" id="lit:FPZ52_17625"/>
<comment type="catalytic activity">
    <reaction evidence="1">
        <text>beta-D-ribopyranose = beta-D-ribofuranose</text>
        <dbReference type="Rhea" id="RHEA:25432"/>
        <dbReference type="ChEBI" id="CHEBI:27476"/>
        <dbReference type="ChEBI" id="CHEBI:47002"/>
        <dbReference type="EC" id="5.4.99.62"/>
    </reaction>
</comment>
<dbReference type="SUPFAM" id="SSF102546">
    <property type="entry name" value="RbsD-like"/>
    <property type="match status" value="1"/>
</dbReference>
<protein>
    <submittedName>
        <fullName evidence="4">Fucose-binding protein</fullName>
    </submittedName>
</protein>
<dbReference type="InterPro" id="IPR050443">
    <property type="entry name" value="RbsD/FucU_mutarotase"/>
</dbReference>
<dbReference type="PANTHER" id="PTHR31690:SF4">
    <property type="entry name" value="FUCOSE MUTAROTASE"/>
    <property type="match status" value="1"/>
</dbReference>
<evidence type="ECO:0000256" key="1">
    <source>
        <dbReference type="ARBA" id="ARBA00000223"/>
    </source>
</evidence>